<dbReference type="Pfam" id="PF01925">
    <property type="entry name" value="TauE"/>
    <property type="match status" value="1"/>
</dbReference>
<sequence length="317" mass="33032">METDPRGELQRSQDVECRSPTAGYPVRANVTECPPADWQCRGQGHPIRGALRLTDLLASIQWSYSVAGLLVGCLIGLTGVGGGSLMTPLLVLFFGVKPATAVGTDLLYASITKLVGTAVHGFKGTTDWRVVGLLALGSVPAALLTVGLIAHFDLQQSESTDDFITKLLGGILLLTSAGLVWRRHLTRQAKEWSVSQDASVRAPLTIAVGAALGVLVSLSSIGAGAIGVTALILLYPRLPIVRLVGSDIAHAVPLTMVAGLGHVMVGTVDMMMLISLLVGSVPGIIVGSWLSPVIPDKALRYLLAVTLAVVGLKLLVG</sequence>
<gene>
    <name evidence="6" type="ORF">HDIA_4178</name>
</gene>
<keyword evidence="4 5" id="KW-0472">Membrane</keyword>
<feature type="transmembrane region" description="Helical" evidence="5">
    <location>
        <begin position="163"/>
        <end position="181"/>
    </location>
</feature>
<evidence type="ECO:0000313" key="7">
    <source>
        <dbReference type="Proteomes" id="UP000223606"/>
    </source>
</evidence>
<dbReference type="PANTHER" id="PTHR43701:SF2">
    <property type="entry name" value="MEMBRANE TRANSPORTER PROTEIN YJNA-RELATED"/>
    <property type="match status" value="1"/>
</dbReference>
<feature type="transmembrane region" description="Helical" evidence="5">
    <location>
        <begin position="62"/>
        <end position="83"/>
    </location>
</feature>
<feature type="transmembrane region" description="Helical" evidence="5">
    <location>
        <begin position="298"/>
        <end position="316"/>
    </location>
</feature>
<dbReference type="EMBL" id="LT960614">
    <property type="protein sequence ID" value="SON57719.1"/>
    <property type="molecule type" value="Genomic_DNA"/>
</dbReference>
<organism evidence="6 7">
    <name type="scientific">Hartmannibacter diazotrophicus</name>
    <dbReference type="NCBI Taxonomy" id="1482074"/>
    <lineage>
        <taxon>Bacteria</taxon>
        <taxon>Pseudomonadati</taxon>
        <taxon>Pseudomonadota</taxon>
        <taxon>Alphaproteobacteria</taxon>
        <taxon>Hyphomicrobiales</taxon>
        <taxon>Pleomorphomonadaceae</taxon>
        <taxon>Hartmannibacter</taxon>
    </lineage>
</organism>
<dbReference type="Proteomes" id="UP000223606">
    <property type="component" value="Chromosome 1"/>
</dbReference>
<evidence type="ECO:0000256" key="3">
    <source>
        <dbReference type="ARBA" id="ARBA00022989"/>
    </source>
</evidence>
<keyword evidence="5" id="KW-1003">Cell membrane</keyword>
<evidence type="ECO:0000256" key="4">
    <source>
        <dbReference type="ARBA" id="ARBA00023136"/>
    </source>
</evidence>
<accession>A0A2C9DC17</accession>
<feature type="transmembrane region" description="Helical" evidence="5">
    <location>
        <begin position="202"/>
        <end position="235"/>
    </location>
</feature>
<proteinExistence type="inferred from homology"/>
<protein>
    <recommendedName>
        <fullName evidence="5">Probable membrane transporter protein</fullName>
    </recommendedName>
</protein>
<dbReference type="InterPro" id="IPR002781">
    <property type="entry name" value="TM_pro_TauE-like"/>
</dbReference>
<comment type="similarity">
    <text evidence="5">Belongs to the 4-toluene sulfonate uptake permease (TSUP) (TC 2.A.102) family.</text>
</comment>
<reference evidence="7" key="1">
    <citation type="submission" date="2017-09" db="EMBL/GenBank/DDBJ databases">
        <title>Genome sequence of Nannocystis excedens DSM 71.</title>
        <authorList>
            <person name="Blom J."/>
        </authorList>
    </citation>
    <scope>NUCLEOTIDE SEQUENCE [LARGE SCALE GENOMIC DNA]</scope>
    <source>
        <strain evidence="7">type strain: E19</strain>
    </source>
</reference>
<dbReference type="GO" id="GO:0005886">
    <property type="term" value="C:plasma membrane"/>
    <property type="evidence" value="ECO:0007669"/>
    <property type="project" value="UniProtKB-SubCell"/>
</dbReference>
<keyword evidence="2 5" id="KW-0812">Transmembrane</keyword>
<feature type="transmembrane region" description="Helical" evidence="5">
    <location>
        <begin position="89"/>
        <end position="109"/>
    </location>
</feature>
<evidence type="ECO:0000313" key="6">
    <source>
        <dbReference type="EMBL" id="SON57719.1"/>
    </source>
</evidence>
<evidence type="ECO:0000256" key="5">
    <source>
        <dbReference type="RuleBase" id="RU363041"/>
    </source>
</evidence>
<evidence type="ECO:0000256" key="2">
    <source>
        <dbReference type="ARBA" id="ARBA00022692"/>
    </source>
</evidence>
<keyword evidence="3 5" id="KW-1133">Transmembrane helix</keyword>
<dbReference type="PANTHER" id="PTHR43701">
    <property type="entry name" value="MEMBRANE TRANSPORTER PROTEIN MJ0441-RELATED"/>
    <property type="match status" value="1"/>
</dbReference>
<feature type="transmembrane region" description="Helical" evidence="5">
    <location>
        <begin position="130"/>
        <end position="151"/>
    </location>
</feature>
<dbReference type="KEGG" id="hdi:HDIA_4178"/>
<comment type="subcellular location">
    <subcellularLocation>
        <location evidence="5">Cell membrane</location>
        <topology evidence="5">Multi-pass membrane protein</topology>
    </subcellularLocation>
    <subcellularLocation>
        <location evidence="1">Membrane</location>
        <topology evidence="1">Multi-pass membrane protein</topology>
    </subcellularLocation>
</comment>
<feature type="transmembrane region" description="Helical" evidence="5">
    <location>
        <begin position="272"/>
        <end position="292"/>
    </location>
</feature>
<dbReference type="AlphaFoldDB" id="A0A2C9DC17"/>
<feature type="transmembrane region" description="Helical" evidence="5">
    <location>
        <begin position="247"/>
        <end position="265"/>
    </location>
</feature>
<dbReference type="InterPro" id="IPR051598">
    <property type="entry name" value="TSUP/Inactive_protease-like"/>
</dbReference>
<keyword evidence="7" id="KW-1185">Reference proteome</keyword>
<evidence type="ECO:0000256" key="1">
    <source>
        <dbReference type="ARBA" id="ARBA00004141"/>
    </source>
</evidence>
<name>A0A2C9DC17_9HYPH</name>